<organism evidence="2 3">
    <name type="scientific">Tetracentron sinense</name>
    <name type="common">Spur-leaf</name>
    <dbReference type="NCBI Taxonomy" id="13715"/>
    <lineage>
        <taxon>Eukaryota</taxon>
        <taxon>Viridiplantae</taxon>
        <taxon>Streptophyta</taxon>
        <taxon>Embryophyta</taxon>
        <taxon>Tracheophyta</taxon>
        <taxon>Spermatophyta</taxon>
        <taxon>Magnoliopsida</taxon>
        <taxon>Trochodendrales</taxon>
        <taxon>Trochodendraceae</taxon>
        <taxon>Tetracentron</taxon>
    </lineage>
</organism>
<dbReference type="AlphaFoldDB" id="A0A834ZZ74"/>
<dbReference type="PANTHER" id="PTHR27006:SF619">
    <property type="entry name" value="CYSTEINE-RICH RECEPTOR-LIKE PROTEIN KINASE 15"/>
    <property type="match status" value="1"/>
</dbReference>
<proteinExistence type="predicted"/>
<dbReference type="InterPro" id="IPR021820">
    <property type="entry name" value="S-locus_recpt_kinase_C"/>
</dbReference>
<feature type="domain" description="S-locus receptor kinase C-terminal" evidence="1">
    <location>
        <begin position="190"/>
        <end position="230"/>
    </location>
</feature>
<protein>
    <recommendedName>
        <fullName evidence="1">S-locus receptor kinase C-terminal domain-containing protein</fullName>
    </recommendedName>
</protein>
<accession>A0A834ZZ74</accession>
<evidence type="ECO:0000313" key="3">
    <source>
        <dbReference type="Proteomes" id="UP000655225"/>
    </source>
</evidence>
<sequence>MGTMQNQVGSSGSRKVRALIHPLFFFISFFSLELCTAIDTITSTQSIRDPETVISVAKNFRLGFFRPGNSTNRRAGSMRGRNGLIHGCLCRLTAMYTASVDHWEVVMHENHKFANVCEDLSESLERNGVREIGQAWKLWNENKILDLVDQTICDPSFQTEVLGCILCGSIVQEFPKDRPTVSTKLSMLCSKIATLPTPKQPAFTETQISSDADLSQPKTCSINDVTITAFGGP</sequence>
<evidence type="ECO:0000313" key="2">
    <source>
        <dbReference type="EMBL" id="KAF8411262.1"/>
    </source>
</evidence>
<gene>
    <name evidence="2" type="ORF">HHK36_003809</name>
</gene>
<comment type="caution">
    <text evidence="2">The sequence shown here is derived from an EMBL/GenBank/DDBJ whole genome shotgun (WGS) entry which is preliminary data.</text>
</comment>
<keyword evidence="3" id="KW-1185">Reference proteome</keyword>
<dbReference type="GO" id="GO:0004674">
    <property type="term" value="F:protein serine/threonine kinase activity"/>
    <property type="evidence" value="ECO:0007669"/>
    <property type="project" value="InterPro"/>
</dbReference>
<dbReference type="PANTHER" id="PTHR27006">
    <property type="entry name" value="PROMASTIGOTE SURFACE ANTIGEN PROTEIN PSA"/>
    <property type="match status" value="1"/>
</dbReference>
<dbReference type="OrthoDB" id="4062651at2759"/>
<evidence type="ECO:0000259" key="1">
    <source>
        <dbReference type="Pfam" id="PF11883"/>
    </source>
</evidence>
<dbReference type="Proteomes" id="UP000655225">
    <property type="component" value="Unassembled WGS sequence"/>
</dbReference>
<dbReference type="Pfam" id="PF11883">
    <property type="entry name" value="DUF3403"/>
    <property type="match status" value="1"/>
</dbReference>
<dbReference type="EMBL" id="JABCRI010000002">
    <property type="protein sequence ID" value="KAF8411262.1"/>
    <property type="molecule type" value="Genomic_DNA"/>
</dbReference>
<name>A0A834ZZ74_TETSI</name>
<reference evidence="2 3" key="1">
    <citation type="submission" date="2020-04" db="EMBL/GenBank/DDBJ databases">
        <title>Plant Genome Project.</title>
        <authorList>
            <person name="Zhang R.-G."/>
        </authorList>
    </citation>
    <scope>NUCLEOTIDE SEQUENCE [LARGE SCALE GENOMIC DNA]</scope>
    <source>
        <strain evidence="2">YNK0</strain>
        <tissue evidence="2">Leaf</tissue>
    </source>
</reference>